<accession>A0A7J8DY14</accession>
<keyword evidence="3" id="KW-1185">Reference proteome</keyword>
<evidence type="ECO:0000256" key="1">
    <source>
        <dbReference type="SAM" id="MobiDB-lite"/>
    </source>
</evidence>
<dbReference type="Proteomes" id="UP000593571">
    <property type="component" value="Unassembled WGS sequence"/>
</dbReference>
<gene>
    <name evidence="2" type="ORF">HJG63_008431</name>
</gene>
<dbReference type="EMBL" id="JACASE010000011">
    <property type="protein sequence ID" value="KAF6427971.1"/>
    <property type="molecule type" value="Genomic_DNA"/>
</dbReference>
<sequence>MEPTPHATLIRTEWASRPPKVALCPIPSPQPPLLEPGGPPSEPLVSGSLPCGPSAISLLQKRSALKHTRHPPLHAREPSHQHQEDRQCPPTEDSLTSLPKSHSHGWDPGAEVSLSRPINTSQTEANIRSAVPRKRP</sequence>
<feature type="compositionally biased region" description="Pro residues" evidence="1">
    <location>
        <begin position="26"/>
        <end position="42"/>
    </location>
</feature>
<feature type="region of interest" description="Disordered" evidence="1">
    <location>
        <begin position="1"/>
        <end position="136"/>
    </location>
</feature>
<reference evidence="2 3" key="1">
    <citation type="journal article" date="2020" name="Nature">
        <title>Six reference-quality genomes reveal evolution of bat adaptations.</title>
        <authorList>
            <person name="Jebb D."/>
            <person name="Huang Z."/>
            <person name="Pippel M."/>
            <person name="Hughes G.M."/>
            <person name="Lavrichenko K."/>
            <person name="Devanna P."/>
            <person name="Winkler S."/>
            <person name="Jermiin L.S."/>
            <person name="Skirmuntt E.C."/>
            <person name="Katzourakis A."/>
            <person name="Burkitt-Gray L."/>
            <person name="Ray D.A."/>
            <person name="Sullivan K.A.M."/>
            <person name="Roscito J.G."/>
            <person name="Kirilenko B.M."/>
            <person name="Davalos L.M."/>
            <person name="Corthals A.P."/>
            <person name="Power M.L."/>
            <person name="Jones G."/>
            <person name="Ransome R.D."/>
            <person name="Dechmann D.K.N."/>
            <person name="Locatelli A.G."/>
            <person name="Puechmaille S.J."/>
            <person name="Fedrigo O."/>
            <person name="Jarvis E.D."/>
            <person name="Hiller M."/>
            <person name="Vernes S.C."/>
            <person name="Myers E.W."/>
            <person name="Teeling E.C."/>
        </authorList>
    </citation>
    <scope>NUCLEOTIDE SEQUENCE [LARGE SCALE GENOMIC DNA]</scope>
    <source>
        <strain evidence="2">MRouAeg1</strain>
        <tissue evidence="2">Muscle</tissue>
    </source>
</reference>
<evidence type="ECO:0000313" key="2">
    <source>
        <dbReference type="EMBL" id="KAF6427971.1"/>
    </source>
</evidence>
<feature type="compositionally biased region" description="Polar residues" evidence="1">
    <location>
        <begin position="116"/>
        <end position="126"/>
    </location>
</feature>
<feature type="compositionally biased region" description="Basic and acidic residues" evidence="1">
    <location>
        <begin position="74"/>
        <end position="87"/>
    </location>
</feature>
<proteinExistence type="predicted"/>
<name>A0A7J8DY14_ROUAE</name>
<protein>
    <submittedName>
        <fullName evidence="2">Uncharacterized protein</fullName>
    </submittedName>
</protein>
<organism evidence="2 3">
    <name type="scientific">Rousettus aegyptiacus</name>
    <name type="common">Egyptian fruit bat</name>
    <name type="synonym">Pteropus aegyptiacus</name>
    <dbReference type="NCBI Taxonomy" id="9407"/>
    <lineage>
        <taxon>Eukaryota</taxon>
        <taxon>Metazoa</taxon>
        <taxon>Chordata</taxon>
        <taxon>Craniata</taxon>
        <taxon>Vertebrata</taxon>
        <taxon>Euteleostomi</taxon>
        <taxon>Mammalia</taxon>
        <taxon>Eutheria</taxon>
        <taxon>Laurasiatheria</taxon>
        <taxon>Chiroptera</taxon>
        <taxon>Yinpterochiroptera</taxon>
        <taxon>Pteropodoidea</taxon>
        <taxon>Pteropodidae</taxon>
        <taxon>Rousettinae</taxon>
        <taxon>Rousettus</taxon>
    </lineage>
</organism>
<dbReference type="AlphaFoldDB" id="A0A7J8DY14"/>
<feature type="compositionally biased region" description="Basic residues" evidence="1">
    <location>
        <begin position="63"/>
        <end position="73"/>
    </location>
</feature>
<evidence type="ECO:0000313" key="3">
    <source>
        <dbReference type="Proteomes" id="UP000593571"/>
    </source>
</evidence>
<comment type="caution">
    <text evidence="2">The sequence shown here is derived from an EMBL/GenBank/DDBJ whole genome shotgun (WGS) entry which is preliminary data.</text>
</comment>